<dbReference type="Proteomes" id="UP000663912">
    <property type="component" value="Chromosome 2"/>
</dbReference>
<reference evidence="1 4" key="1">
    <citation type="journal article" date="2020" name="Science">
        <title>Unexpected conservation and global transmission of agrobacterial virulence plasmids.</title>
        <authorList>
            <person name="Weisberg A.J."/>
            <person name="Davis E.W. 2nd"/>
            <person name="Tabima J."/>
            <person name="Belcher M.S."/>
            <person name="Miller M."/>
            <person name="Kuo C.H."/>
            <person name="Loper J.E."/>
            <person name="Grunwald N.J."/>
            <person name="Putnam M.L."/>
            <person name="Chang J.H."/>
        </authorList>
    </citation>
    <scope>NUCLEOTIDE SEQUENCE [LARGE SCALE GENOMIC DNA]</scope>
    <source>
        <strain evidence="1 4">A19/93</strain>
    </source>
</reference>
<evidence type="ECO:0000313" key="3">
    <source>
        <dbReference type="Proteomes" id="UP000663912"/>
    </source>
</evidence>
<proteinExistence type="predicted"/>
<gene>
    <name evidence="1" type="ORF">G6L72_14040</name>
    <name evidence="2" type="ORF">G6M88_14460</name>
</gene>
<protein>
    <recommendedName>
        <fullName evidence="5">CdiI immunity protein domain-containing protein</fullName>
    </recommendedName>
</protein>
<sequence>MTDNYGPYLQMSILAERMAAFYQADPDLELESHLIHFMEEVEVNIGASDFDHGAFMTKIRDRLELAVPVAANSRRDDFLYAVIGALQQRMER</sequence>
<dbReference type="AlphaFoldDB" id="A0AAE7R5G4"/>
<evidence type="ECO:0000313" key="1">
    <source>
        <dbReference type="EMBL" id="NTF37828.1"/>
    </source>
</evidence>
<evidence type="ECO:0000313" key="2">
    <source>
        <dbReference type="EMBL" id="QTG01696.1"/>
    </source>
</evidence>
<dbReference type="KEGG" id="arui:G6M88_14460"/>
<dbReference type="Proteomes" id="UP000822331">
    <property type="component" value="Unassembled WGS sequence"/>
</dbReference>
<dbReference type="EMBL" id="CP049207">
    <property type="protein sequence ID" value="QTG01696.1"/>
    <property type="molecule type" value="Genomic_DNA"/>
</dbReference>
<dbReference type="EMBL" id="JAAMCP010000008">
    <property type="protein sequence ID" value="NTF37828.1"/>
    <property type="molecule type" value="Genomic_DNA"/>
</dbReference>
<organism evidence="2 3">
    <name type="scientific">Agrobacterium rubi</name>
    <dbReference type="NCBI Taxonomy" id="28099"/>
    <lineage>
        <taxon>Bacteria</taxon>
        <taxon>Pseudomonadati</taxon>
        <taxon>Pseudomonadota</taxon>
        <taxon>Alphaproteobacteria</taxon>
        <taxon>Hyphomicrobiales</taxon>
        <taxon>Rhizobiaceae</taxon>
        <taxon>Rhizobium/Agrobacterium group</taxon>
        <taxon>Agrobacterium</taxon>
    </lineage>
</organism>
<dbReference type="RefSeq" id="WP_065698475.1">
    <property type="nucleotide sequence ID" value="NZ_CP049207.1"/>
</dbReference>
<evidence type="ECO:0008006" key="5">
    <source>
        <dbReference type="Google" id="ProtNLM"/>
    </source>
</evidence>
<accession>A0AAE7R5G4</accession>
<keyword evidence="4" id="KW-1185">Reference proteome</keyword>
<evidence type="ECO:0000313" key="4">
    <source>
        <dbReference type="Proteomes" id="UP000822331"/>
    </source>
</evidence>
<name>A0AAE7R5G4_9HYPH</name>
<reference evidence="2" key="2">
    <citation type="submission" date="2020-02" db="EMBL/GenBank/DDBJ databases">
        <title>Unexpected conservation and global transmission of agrobacterial virulence plasmids.</title>
        <authorList>
            <person name="Weisberg A.J."/>
            <person name="Davis E.W. II"/>
            <person name="Tabima J.R."/>
            <person name="Belcher M.S."/>
            <person name="Miller M."/>
            <person name="Kuo C.-H."/>
            <person name="Loper J.E."/>
            <person name="Grunwald N.J."/>
            <person name="Putnam M.L."/>
            <person name="Chang J.H."/>
        </authorList>
    </citation>
    <scope>NUCLEOTIDE SEQUENCE</scope>
    <source>
        <strain evidence="2">W2/73</strain>
    </source>
</reference>